<gene>
    <name evidence="3" type="ORF">UFOPK1740_00280</name>
</gene>
<protein>
    <submittedName>
        <fullName evidence="3">Unannotated protein</fullName>
    </submittedName>
</protein>
<name>A0A6J6EBH6_9ZZZZ</name>
<dbReference type="InterPro" id="IPR023210">
    <property type="entry name" value="NADP_OxRdtase_dom"/>
</dbReference>
<feature type="domain" description="NADP-dependent oxidoreductase" evidence="2">
    <location>
        <begin position="16"/>
        <end position="307"/>
    </location>
</feature>
<evidence type="ECO:0000259" key="2">
    <source>
        <dbReference type="Pfam" id="PF00248"/>
    </source>
</evidence>
<evidence type="ECO:0000256" key="1">
    <source>
        <dbReference type="SAM" id="MobiDB-lite"/>
    </source>
</evidence>
<dbReference type="InterPro" id="IPR050523">
    <property type="entry name" value="AKR_Detox_Biosynth"/>
</dbReference>
<dbReference type="EMBL" id="CAEZTU010000007">
    <property type="protein sequence ID" value="CAB4571653.1"/>
    <property type="molecule type" value="Genomic_DNA"/>
</dbReference>
<dbReference type="AlphaFoldDB" id="A0A6J6EBH6"/>
<dbReference type="GO" id="GO:0005829">
    <property type="term" value="C:cytosol"/>
    <property type="evidence" value="ECO:0007669"/>
    <property type="project" value="TreeGrafter"/>
</dbReference>
<dbReference type="InterPro" id="IPR036812">
    <property type="entry name" value="NAD(P)_OxRdtase_dom_sf"/>
</dbReference>
<proteinExistence type="predicted"/>
<feature type="region of interest" description="Disordered" evidence="1">
    <location>
        <begin position="310"/>
        <end position="329"/>
    </location>
</feature>
<sequence>MRMTMLANSGHEVSTLALGTMTWGRDTDEPEARSQYKAYVDAGGTFIDTADSYAKGVSEELVGQIVAEHGNRDSVFIATKAVKVDLPRMYNASPGHITSALNSSLNRIGVDYVDLWQLHGWDPLTSIEETLAGVHNLYQQGKFRYFGISNYSAWQTALVISQCKYLGIPFISTQHEYSLLARGVEREILPLLVDQEKSFLAWSPLGRGVLTGKYRFGTPVDSRAASTHFASFIQEHLTEEKSRIVDALVTAAEGIGRTPTETAISWVRDRPGVSAVVLGARNLAQLRVLLGADNLVLPQEIIQALSDVSAPHSSYPESGWAQLSKERGN</sequence>
<dbReference type="Pfam" id="PF00248">
    <property type="entry name" value="Aldo_ket_red"/>
    <property type="match status" value="1"/>
</dbReference>
<dbReference type="PANTHER" id="PTHR43364:SF18">
    <property type="entry name" value="OXIDOREDUCTASE"/>
    <property type="match status" value="1"/>
</dbReference>
<organism evidence="3">
    <name type="scientific">freshwater metagenome</name>
    <dbReference type="NCBI Taxonomy" id="449393"/>
    <lineage>
        <taxon>unclassified sequences</taxon>
        <taxon>metagenomes</taxon>
        <taxon>ecological metagenomes</taxon>
    </lineage>
</organism>
<reference evidence="3" key="1">
    <citation type="submission" date="2020-05" db="EMBL/GenBank/DDBJ databases">
        <authorList>
            <person name="Chiriac C."/>
            <person name="Salcher M."/>
            <person name="Ghai R."/>
            <person name="Kavagutti S V."/>
        </authorList>
    </citation>
    <scope>NUCLEOTIDE SEQUENCE</scope>
</reference>
<accession>A0A6J6EBH6</accession>
<dbReference type="PANTHER" id="PTHR43364">
    <property type="entry name" value="NADH-SPECIFIC METHYLGLYOXAL REDUCTASE-RELATED"/>
    <property type="match status" value="1"/>
</dbReference>
<dbReference type="Gene3D" id="3.20.20.100">
    <property type="entry name" value="NADP-dependent oxidoreductase domain"/>
    <property type="match status" value="1"/>
</dbReference>
<evidence type="ECO:0000313" key="3">
    <source>
        <dbReference type="EMBL" id="CAB4571653.1"/>
    </source>
</evidence>
<dbReference type="SUPFAM" id="SSF51430">
    <property type="entry name" value="NAD(P)-linked oxidoreductase"/>
    <property type="match status" value="1"/>
</dbReference>